<dbReference type="EMBL" id="JABBWD010000110">
    <property type="protein sequence ID" value="KAG1765273.1"/>
    <property type="molecule type" value="Genomic_DNA"/>
</dbReference>
<evidence type="ECO:0000256" key="4">
    <source>
        <dbReference type="ARBA" id="ARBA00022676"/>
    </source>
</evidence>
<keyword evidence="8 10" id="KW-0961">Cell wall biogenesis/degradation</keyword>
<evidence type="ECO:0000256" key="5">
    <source>
        <dbReference type="ARBA" id="ARBA00022679"/>
    </source>
</evidence>
<protein>
    <recommendedName>
        <fullName evidence="2 10">Chitin synthase</fullName>
        <ecNumber evidence="2 10">2.4.1.16</ecNumber>
    </recommendedName>
</protein>
<keyword evidence="5 10" id="KW-0808">Transferase</keyword>
<dbReference type="PANTHER" id="PTHR22914:SF9">
    <property type="entry name" value="CHITIN SYNTHASE 1"/>
    <property type="match status" value="1"/>
</dbReference>
<evidence type="ECO:0000256" key="1">
    <source>
        <dbReference type="ARBA" id="ARBA00004651"/>
    </source>
</evidence>
<evidence type="ECO:0000313" key="11">
    <source>
        <dbReference type="EMBL" id="KAG1765273.1"/>
    </source>
</evidence>
<organism evidence="11 12">
    <name type="scientific">Suillus placidus</name>
    <dbReference type="NCBI Taxonomy" id="48579"/>
    <lineage>
        <taxon>Eukaryota</taxon>
        <taxon>Fungi</taxon>
        <taxon>Dikarya</taxon>
        <taxon>Basidiomycota</taxon>
        <taxon>Agaricomycotina</taxon>
        <taxon>Agaricomycetes</taxon>
        <taxon>Agaricomycetidae</taxon>
        <taxon>Boletales</taxon>
        <taxon>Suillineae</taxon>
        <taxon>Suillaceae</taxon>
        <taxon>Suillus</taxon>
    </lineage>
</organism>
<evidence type="ECO:0000256" key="3">
    <source>
        <dbReference type="ARBA" id="ARBA00022475"/>
    </source>
</evidence>
<dbReference type="InterPro" id="IPR004835">
    <property type="entry name" value="Chitin_synth"/>
</dbReference>
<dbReference type="GO" id="GO:0030428">
    <property type="term" value="C:cell septum"/>
    <property type="evidence" value="ECO:0007669"/>
    <property type="project" value="TreeGrafter"/>
</dbReference>
<reference evidence="11" key="1">
    <citation type="journal article" date="2020" name="New Phytol.">
        <title>Comparative genomics reveals dynamic genome evolution in host specialist ectomycorrhizal fungi.</title>
        <authorList>
            <person name="Lofgren L.A."/>
            <person name="Nguyen N.H."/>
            <person name="Vilgalys R."/>
            <person name="Ruytinx J."/>
            <person name="Liao H.L."/>
            <person name="Branco S."/>
            <person name="Kuo A."/>
            <person name="LaButti K."/>
            <person name="Lipzen A."/>
            <person name="Andreopoulos W."/>
            <person name="Pangilinan J."/>
            <person name="Riley R."/>
            <person name="Hundley H."/>
            <person name="Na H."/>
            <person name="Barry K."/>
            <person name="Grigoriev I.V."/>
            <person name="Stajich J.E."/>
            <person name="Kennedy P.G."/>
        </authorList>
    </citation>
    <scope>NUCLEOTIDE SEQUENCE</scope>
    <source>
        <strain evidence="11">DOB743</strain>
    </source>
</reference>
<dbReference type="GO" id="GO:0071555">
    <property type="term" value="P:cell wall organization"/>
    <property type="evidence" value="ECO:0007669"/>
    <property type="project" value="UniProtKB-KW"/>
</dbReference>
<comment type="function">
    <text evidence="10">Polymerizes chitin, a structural polymer of the cell wall and septum, by transferring the sugar moiety of UDP-GlcNAc to the non-reducing end of the growing chitin polymer.</text>
</comment>
<evidence type="ECO:0000256" key="9">
    <source>
        <dbReference type="ARBA" id="ARBA00048014"/>
    </source>
</evidence>
<name>A0A9P7CWZ8_9AGAM</name>
<comment type="caution">
    <text evidence="11">The sequence shown here is derived from an EMBL/GenBank/DDBJ whole genome shotgun (WGS) entry which is preliminary data.</text>
</comment>
<comment type="similarity">
    <text evidence="10">Belongs to the chitin synthase family.</text>
</comment>
<dbReference type="OrthoDB" id="26569at2759"/>
<evidence type="ECO:0000256" key="6">
    <source>
        <dbReference type="ARBA" id="ARBA00022692"/>
    </source>
</evidence>
<proteinExistence type="inferred from homology"/>
<dbReference type="Pfam" id="PF01644">
    <property type="entry name" value="Chitin_synth_1"/>
    <property type="match status" value="1"/>
</dbReference>
<keyword evidence="3 10" id="KW-1003">Cell membrane</keyword>
<evidence type="ECO:0000256" key="8">
    <source>
        <dbReference type="ARBA" id="ARBA00023316"/>
    </source>
</evidence>
<keyword evidence="4 10" id="KW-0328">Glycosyltransferase</keyword>
<evidence type="ECO:0000256" key="2">
    <source>
        <dbReference type="ARBA" id="ARBA00012543"/>
    </source>
</evidence>
<evidence type="ECO:0000256" key="7">
    <source>
        <dbReference type="ARBA" id="ARBA00023136"/>
    </source>
</evidence>
<sequence>MYNEDEVLFSKTTRMLGHNIAHLCGRTRSRTWGPEGWKKVVVCIVSDGRSKVDEQMLQVLTLIGYYQEGVAKDLVAGKDMTAHIFECTSNVVVTEIREVSTGNYPIQIIFCLKEQSKKKLNNHHRFFNAFGH</sequence>
<evidence type="ECO:0000256" key="10">
    <source>
        <dbReference type="RuleBase" id="RU366040"/>
    </source>
</evidence>
<gene>
    <name evidence="11" type="ORF">EV702DRAFT_981647</name>
</gene>
<comment type="subcellular location">
    <subcellularLocation>
        <location evidence="1 10">Cell membrane</location>
        <topology evidence="1 10">Multi-pass membrane protein</topology>
    </subcellularLocation>
</comment>
<dbReference type="Proteomes" id="UP000714275">
    <property type="component" value="Unassembled WGS sequence"/>
</dbReference>
<dbReference type="GO" id="GO:0006031">
    <property type="term" value="P:chitin biosynthetic process"/>
    <property type="evidence" value="ECO:0007669"/>
    <property type="project" value="UniProtKB-UniRule"/>
</dbReference>
<dbReference type="GO" id="GO:0005886">
    <property type="term" value="C:plasma membrane"/>
    <property type="evidence" value="ECO:0007669"/>
    <property type="project" value="UniProtKB-SubCell"/>
</dbReference>
<dbReference type="EC" id="2.4.1.16" evidence="2 10"/>
<keyword evidence="7" id="KW-0472">Membrane</keyword>
<comment type="catalytic activity">
    <reaction evidence="9 10">
        <text>[(1-&gt;4)-N-acetyl-beta-D-glucosaminyl](n) + UDP-N-acetyl-alpha-D-glucosamine = [(1-&gt;4)-N-acetyl-beta-D-glucosaminyl](n+1) + UDP + H(+)</text>
        <dbReference type="Rhea" id="RHEA:16637"/>
        <dbReference type="Rhea" id="RHEA-COMP:9593"/>
        <dbReference type="Rhea" id="RHEA-COMP:9595"/>
        <dbReference type="ChEBI" id="CHEBI:15378"/>
        <dbReference type="ChEBI" id="CHEBI:17029"/>
        <dbReference type="ChEBI" id="CHEBI:57705"/>
        <dbReference type="ChEBI" id="CHEBI:58223"/>
        <dbReference type="EC" id="2.4.1.16"/>
    </reaction>
</comment>
<accession>A0A9P7CWZ8</accession>
<dbReference type="PANTHER" id="PTHR22914">
    <property type="entry name" value="CHITIN SYNTHASE"/>
    <property type="match status" value="1"/>
</dbReference>
<keyword evidence="12" id="KW-1185">Reference proteome</keyword>
<dbReference type="AlphaFoldDB" id="A0A9P7CWZ8"/>
<dbReference type="GO" id="GO:0004100">
    <property type="term" value="F:chitin synthase activity"/>
    <property type="evidence" value="ECO:0007669"/>
    <property type="project" value="UniProtKB-UniRule"/>
</dbReference>
<keyword evidence="6" id="KW-0812">Transmembrane</keyword>
<evidence type="ECO:0000313" key="12">
    <source>
        <dbReference type="Proteomes" id="UP000714275"/>
    </source>
</evidence>